<evidence type="ECO:0000259" key="3">
    <source>
        <dbReference type="SMART" id="SM00470"/>
    </source>
</evidence>
<comment type="caution">
    <text evidence="4">The sequence shown here is derived from an EMBL/GenBank/DDBJ whole genome shotgun (WGS) entry which is preliminary data.</text>
</comment>
<feature type="coiled-coil region" evidence="2">
    <location>
        <begin position="225"/>
        <end position="299"/>
    </location>
</feature>
<protein>
    <submittedName>
        <fullName evidence="4">ParB-like chromosome segregation protein Spo0J</fullName>
    </submittedName>
</protein>
<keyword evidence="1" id="KW-0159">Chromosome partition</keyword>
<feature type="domain" description="ParB-like N-terminal" evidence="3">
    <location>
        <begin position="2"/>
        <end position="95"/>
    </location>
</feature>
<dbReference type="InterPro" id="IPR036086">
    <property type="entry name" value="ParB/Sulfiredoxin_sf"/>
</dbReference>
<dbReference type="RefSeq" id="WP_310168664.1">
    <property type="nucleotide sequence ID" value="NZ_JAVDUG010000004.1"/>
</dbReference>
<dbReference type="PANTHER" id="PTHR33375:SF1">
    <property type="entry name" value="CHROMOSOME-PARTITIONING PROTEIN PARB-RELATED"/>
    <property type="match status" value="1"/>
</dbReference>
<evidence type="ECO:0000313" key="4">
    <source>
        <dbReference type="EMBL" id="MDR6779365.1"/>
    </source>
</evidence>
<proteinExistence type="predicted"/>
<dbReference type="Pfam" id="PF17762">
    <property type="entry name" value="HTH_ParB"/>
    <property type="match status" value="1"/>
</dbReference>
<dbReference type="EMBL" id="JAVDUG010000004">
    <property type="protein sequence ID" value="MDR6779365.1"/>
    <property type="molecule type" value="Genomic_DNA"/>
</dbReference>
<reference evidence="4 5" key="1">
    <citation type="submission" date="2023-07" db="EMBL/GenBank/DDBJ databases">
        <title>Sorghum-associated microbial communities from plants grown in Nebraska, USA.</title>
        <authorList>
            <person name="Schachtman D."/>
        </authorList>
    </citation>
    <scope>NUCLEOTIDE SEQUENCE [LARGE SCALE GENOMIC DNA]</scope>
    <source>
        <strain evidence="4 5">BE143</strain>
    </source>
</reference>
<keyword evidence="2" id="KW-0175">Coiled coil</keyword>
<dbReference type="InterPro" id="IPR003115">
    <property type="entry name" value="ParB_N"/>
</dbReference>
<dbReference type="InterPro" id="IPR050336">
    <property type="entry name" value="Chromosome_partition/occlusion"/>
</dbReference>
<dbReference type="InterPro" id="IPR041468">
    <property type="entry name" value="HTH_ParB/Spo0J"/>
</dbReference>
<dbReference type="Gene3D" id="3.90.1530.10">
    <property type="entry name" value="Conserved hypothetical protein from pyrococcus furiosus pfu- 392566-001, ParB domain"/>
    <property type="match status" value="1"/>
</dbReference>
<evidence type="ECO:0000313" key="5">
    <source>
        <dbReference type="Proteomes" id="UP001266807"/>
    </source>
</evidence>
<sequence length="399" mass="46055">MQMIDIHKLLPHPRNHEFFDDIEGSKWEDFKQSVVRRGIVESIVVTQDLMIVSGHQRTKACKELGILAIPCRITHYPDFDPQTKNSKEDQILEDLICTNIMQRGVGNVNPMKLAKCIVELERIYGVRDGSANLEGSNQYTNGIGESNNFTHQKTQTDIAQELNITKQQLHNYKKLLTLIPELQDMVEDQDLKATTATLIAKKLNKEEQERLLGEVGNDRLSEMTQKEVSKQIDKYIKEIDVIKEEKKALLDTIQSLKEQDPIVKTVEREYIPGYLTDEITLLKEQIKEVTEEKLSLEKYIKSDEYEILSNERKEELLKQQERLTKTKAHIDAFDLKIKINSFIKEASPDIYIQGSMSILDQNVKKDMLEALAALKIYYVNLENVLYGNVREVKSVIDFN</sequence>
<organism evidence="4 5">
    <name type="scientific">Paenibacillus peoriae</name>
    <dbReference type="NCBI Taxonomy" id="59893"/>
    <lineage>
        <taxon>Bacteria</taxon>
        <taxon>Bacillati</taxon>
        <taxon>Bacillota</taxon>
        <taxon>Bacilli</taxon>
        <taxon>Bacillales</taxon>
        <taxon>Paenibacillaceae</taxon>
        <taxon>Paenibacillus</taxon>
    </lineage>
</organism>
<dbReference type="Proteomes" id="UP001266807">
    <property type="component" value="Unassembled WGS sequence"/>
</dbReference>
<evidence type="ECO:0000256" key="1">
    <source>
        <dbReference type="ARBA" id="ARBA00022829"/>
    </source>
</evidence>
<dbReference type="SUPFAM" id="SSF109709">
    <property type="entry name" value="KorB DNA-binding domain-like"/>
    <property type="match status" value="1"/>
</dbReference>
<name>A0ABU1QID7_9BACL</name>
<dbReference type="Gene3D" id="1.10.10.2830">
    <property type="match status" value="1"/>
</dbReference>
<accession>A0ABU1QID7</accession>
<gene>
    <name evidence="4" type="ORF">J2W98_003645</name>
</gene>
<dbReference type="PANTHER" id="PTHR33375">
    <property type="entry name" value="CHROMOSOME-PARTITIONING PROTEIN PARB-RELATED"/>
    <property type="match status" value="1"/>
</dbReference>
<dbReference type="SMART" id="SM00470">
    <property type="entry name" value="ParB"/>
    <property type="match status" value="1"/>
</dbReference>
<evidence type="ECO:0000256" key="2">
    <source>
        <dbReference type="SAM" id="Coils"/>
    </source>
</evidence>
<keyword evidence="5" id="KW-1185">Reference proteome</keyword>
<dbReference type="SUPFAM" id="SSF110849">
    <property type="entry name" value="ParB/Sulfiredoxin"/>
    <property type="match status" value="1"/>
</dbReference>